<dbReference type="AlphaFoldDB" id="A0A161X4E1"/>
<dbReference type="STRING" id="1121326.CLMAG_59550"/>
<dbReference type="PATRIC" id="fig|1121326.3.peg.6022"/>
<proteinExistence type="predicted"/>
<dbReference type="EMBL" id="LWAE01000015">
    <property type="protein sequence ID" value="KZL88666.1"/>
    <property type="molecule type" value="Genomic_DNA"/>
</dbReference>
<dbReference type="InterPro" id="IPR013317">
    <property type="entry name" value="DnaA_dom"/>
</dbReference>
<evidence type="ECO:0000259" key="1">
    <source>
        <dbReference type="Pfam" id="PF00308"/>
    </source>
</evidence>
<sequence>MVKEIQYACSKCHDTGWIYNEDLDCYKKCECVEIAHLKVLWESSGINTEQRLLKLNNYKPYDDLTKEARDKAVSYIKNFNTLRTKRENGFGLFGQAGAGKTHIVVSIGTNLINRESDPVPVVYMPYLESMKELKANVLDDEYYNKLMDRYCRAKVLIIDDLFKDKIKNGKLLRKDGMIVGLNEADMKHIYPILNYRYLNYLPTIISSECTPDMLIDLDEALAGRILETCGENITIFKGKNYNYRMRNFI</sequence>
<name>A0A161X4E1_9CLOT</name>
<dbReference type="Pfam" id="PF00308">
    <property type="entry name" value="Bac_DnaA"/>
    <property type="match status" value="1"/>
</dbReference>
<evidence type="ECO:0000313" key="3">
    <source>
        <dbReference type="EMBL" id="KZL88756.1"/>
    </source>
</evidence>
<evidence type="ECO:0000313" key="4">
    <source>
        <dbReference type="Proteomes" id="UP000076603"/>
    </source>
</evidence>
<dbReference type="GO" id="GO:0006260">
    <property type="term" value="P:DNA replication"/>
    <property type="evidence" value="ECO:0007669"/>
    <property type="project" value="TreeGrafter"/>
</dbReference>
<gene>
    <name evidence="3" type="primary">dnaI_2</name>
    <name evidence="2" type="synonym">dnaI_1</name>
    <name evidence="2" type="ORF">CLMAG_59550</name>
    <name evidence="3" type="ORF">CLMAG_60450</name>
</gene>
<feature type="domain" description="Chromosomal replication initiator protein DnaA ATPAse" evidence="1">
    <location>
        <begin position="85"/>
        <end position="162"/>
    </location>
</feature>
<reference evidence="3 4" key="1">
    <citation type="submission" date="2016-04" db="EMBL/GenBank/DDBJ databases">
        <title>Genome sequence of Clostridium magnum DSM 2767.</title>
        <authorList>
            <person name="Poehlein A."/>
            <person name="Uhlig R."/>
            <person name="Fischer R."/>
            <person name="Bahl H."/>
            <person name="Daniel R."/>
        </authorList>
    </citation>
    <scope>NUCLEOTIDE SEQUENCE [LARGE SCALE GENOMIC DNA]</scope>
    <source>
        <strain evidence="3 4">DSM 2767</strain>
    </source>
</reference>
<protein>
    <submittedName>
        <fullName evidence="3">Primosomal protein DnaI</fullName>
    </submittedName>
</protein>
<dbReference type="PANTHER" id="PTHR30050">
    <property type="entry name" value="CHROMOSOMAL REPLICATION INITIATOR PROTEIN DNAA"/>
    <property type="match status" value="1"/>
</dbReference>
<dbReference type="InterPro" id="IPR027417">
    <property type="entry name" value="P-loop_NTPase"/>
</dbReference>
<comment type="caution">
    <text evidence="3">The sequence shown here is derived from an EMBL/GenBank/DDBJ whole genome shotgun (WGS) entry which is preliminary data.</text>
</comment>
<dbReference type="PANTHER" id="PTHR30050:SF10">
    <property type="entry name" value="PHAGE-LIKE ELEMENT PBSX PROTEIN XKDC"/>
    <property type="match status" value="1"/>
</dbReference>
<dbReference type="SUPFAM" id="SSF52540">
    <property type="entry name" value="P-loop containing nucleoside triphosphate hydrolases"/>
    <property type="match status" value="1"/>
</dbReference>
<evidence type="ECO:0000313" key="2">
    <source>
        <dbReference type="EMBL" id="KZL88666.1"/>
    </source>
</evidence>
<dbReference type="Gene3D" id="3.40.50.300">
    <property type="entry name" value="P-loop containing nucleotide triphosphate hydrolases"/>
    <property type="match status" value="1"/>
</dbReference>
<keyword evidence="4" id="KW-1185">Reference proteome</keyword>
<dbReference type="EMBL" id="LWAE01000015">
    <property type="protein sequence ID" value="KZL88756.1"/>
    <property type="molecule type" value="Genomic_DNA"/>
</dbReference>
<organism evidence="3 4">
    <name type="scientific">Clostridium magnum DSM 2767</name>
    <dbReference type="NCBI Taxonomy" id="1121326"/>
    <lineage>
        <taxon>Bacteria</taxon>
        <taxon>Bacillati</taxon>
        <taxon>Bacillota</taxon>
        <taxon>Clostridia</taxon>
        <taxon>Eubacteriales</taxon>
        <taxon>Clostridiaceae</taxon>
        <taxon>Clostridium</taxon>
    </lineage>
</organism>
<dbReference type="Proteomes" id="UP000076603">
    <property type="component" value="Unassembled WGS sequence"/>
</dbReference>
<accession>A0A161X4E1</accession>